<dbReference type="PROSITE" id="PS51724">
    <property type="entry name" value="SPOR"/>
    <property type="match status" value="1"/>
</dbReference>
<protein>
    <submittedName>
        <fullName evidence="2">SPOR domain-containing protein</fullName>
    </submittedName>
</protein>
<dbReference type="Gene3D" id="2.40.160.20">
    <property type="match status" value="1"/>
</dbReference>
<evidence type="ECO:0000313" key="2">
    <source>
        <dbReference type="EMBL" id="WED41956.1"/>
    </source>
</evidence>
<evidence type="ECO:0000313" key="3">
    <source>
        <dbReference type="Proteomes" id="UP001222087"/>
    </source>
</evidence>
<dbReference type="InterPro" id="IPR007730">
    <property type="entry name" value="SPOR-like_dom"/>
</dbReference>
<dbReference type="SUPFAM" id="SSF110997">
    <property type="entry name" value="Sporulation related repeat"/>
    <property type="match status" value="1"/>
</dbReference>
<proteinExistence type="predicted"/>
<dbReference type="InterPro" id="IPR011250">
    <property type="entry name" value="OMP/PagP_B-barrel"/>
</dbReference>
<dbReference type="SUPFAM" id="SSF56925">
    <property type="entry name" value="OMPA-like"/>
    <property type="match status" value="1"/>
</dbReference>
<organism evidence="2 3">
    <name type="scientific">Legionella cardiaca</name>
    <dbReference type="NCBI Taxonomy" id="1071983"/>
    <lineage>
        <taxon>Bacteria</taxon>
        <taxon>Pseudomonadati</taxon>
        <taxon>Pseudomonadota</taxon>
        <taxon>Gammaproteobacteria</taxon>
        <taxon>Legionellales</taxon>
        <taxon>Legionellaceae</taxon>
        <taxon>Legionella</taxon>
    </lineage>
</organism>
<sequence>MKNFKGNLIRVGLIICIPKSHATMLYDWPTEHINGQPPYYIQTIALKDFTAANRYAQNLRKTYPYPISIKKRGDFYKIIMGPIPNLNELSQSNYNSKTYNQQQVNSLLSLKTATGDSNSSSREAIMQTASWMLTGGVGLSNPDINDHIFVANGSDIPPYNFDTLSLHKKNMTSILGAISYGWYKDKPWFPAYSIGIRYQHLFSENVGGMVTQYSLPEFQNYTFNWKLSSNVWSLFTKINIAQKYHLSPFINGGIGGAFNKASTYQETPFGDVTARVSPGFKKLCNTDLSYHVGTGIDVSFSSAISASIGYEFQDLGSFSSTSGKYSWAGARLNLDKYRINSVYLTVSYVFGNRELSAHTK</sequence>
<evidence type="ECO:0000259" key="1">
    <source>
        <dbReference type="PROSITE" id="PS51724"/>
    </source>
</evidence>
<keyword evidence="3" id="KW-1185">Reference proteome</keyword>
<dbReference type="InterPro" id="IPR036680">
    <property type="entry name" value="SPOR-like_sf"/>
</dbReference>
<dbReference type="Pfam" id="PF05036">
    <property type="entry name" value="SPOR"/>
    <property type="match status" value="1"/>
</dbReference>
<name>A0ABY8AQA6_9GAMM</name>
<gene>
    <name evidence="2" type="ORF">PXX05_08405</name>
</gene>
<accession>A0ABY8AQA6</accession>
<dbReference type="Proteomes" id="UP001222087">
    <property type="component" value="Chromosome"/>
</dbReference>
<reference evidence="2 3" key="1">
    <citation type="submission" date="2023-02" db="EMBL/GenBank/DDBJ databases">
        <title>Genome Sequence of L. cardiaca H63T.</title>
        <authorList>
            <person name="Lopez A.E."/>
            <person name="Cianciotto N.P."/>
        </authorList>
    </citation>
    <scope>NUCLEOTIDE SEQUENCE [LARGE SCALE GENOMIC DNA]</scope>
    <source>
        <strain evidence="2 3">H63</strain>
    </source>
</reference>
<dbReference type="EMBL" id="CP119078">
    <property type="protein sequence ID" value="WED41956.1"/>
    <property type="molecule type" value="Genomic_DNA"/>
</dbReference>
<feature type="domain" description="SPOR" evidence="1">
    <location>
        <begin position="33"/>
        <end position="110"/>
    </location>
</feature>
<dbReference type="RefSeq" id="WP_275087780.1">
    <property type="nucleotide sequence ID" value="NZ_CP119078.1"/>
</dbReference>